<dbReference type="InterPro" id="IPR052963">
    <property type="entry name" value="Pantetheine_PDE"/>
</dbReference>
<dbReference type="Proteomes" id="UP000041254">
    <property type="component" value="Unassembled WGS sequence"/>
</dbReference>
<name>A0A0G4G490_VITBC</name>
<dbReference type="VEuPathDB" id="CryptoDB:Vbra_17026"/>
<protein>
    <recommendedName>
        <fullName evidence="2">Calcineurin-like phosphoesterase domain-containing protein</fullName>
    </recommendedName>
</protein>
<feature type="compositionally biased region" description="Polar residues" evidence="1">
    <location>
        <begin position="94"/>
        <end position="104"/>
    </location>
</feature>
<sequence>MCVSLFPASPRSSGVFREIMRIFAISDVHTDYRANLEYVQGLSQTAYKEDAVIVAGDVSDRLATLRTTLQLFTEKFGHGNHDVWVTRDEVFHSPSPSRNPTHTRSSGNGSSSGSSSNPKFADSAAKLQYIFTMCDEMGIVTTPKRLAWQRQWTENTPPAPPPSDRSSNPSEGTIWVVPLLSWYHTDFDTEPDIPNLPLPPVEQVITDFATCRWPDGLSAADGSRALAEYFDQMNDRRLNGSGKRNIRSWDDIDVSVEQVISFSHFLPRLDLLPEKRFLFYPNLPKAVGSDLLGQRVARLRPDMHVFGHTHFGWDTQINGTRFLQLALSYPYERQRRLGSIEVGPFPQRLMAIWEDGAFAPQQTAHWSLYYRTHKRDPSNTELAPWVKSRLEKHLQPEE</sequence>
<evidence type="ECO:0000313" key="4">
    <source>
        <dbReference type="Proteomes" id="UP000041254"/>
    </source>
</evidence>
<dbReference type="GO" id="GO:0016787">
    <property type="term" value="F:hydrolase activity"/>
    <property type="evidence" value="ECO:0007669"/>
    <property type="project" value="InterPro"/>
</dbReference>
<gene>
    <name evidence="3" type="ORF">Vbra_17026</name>
</gene>
<dbReference type="EMBL" id="CDMY01000562">
    <property type="protein sequence ID" value="CEM23230.1"/>
    <property type="molecule type" value="Genomic_DNA"/>
</dbReference>
<evidence type="ECO:0000256" key="1">
    <source>
        <dbReference type="SAM" id="MobiDB-lite"/>
    </source>
</evidence>
<organism evidence="3 4">
    <name type="scientific">Vitrella brassicaformis (strain CCMP3155)</name>
    <dbReference type="NCBI Taxonomy" id="1169540"/>
    <lineage>
        <taxon>Eukaryota</taxon>
        <taxon>Sar</taxon>
        <taxon>Alveolata</taxon>
        <taxon>Colpodellida</taxon>
        <taxon>Vitrellaceae</taxon>
        <taxon>Vitrella</taxon>
    </lineage>
</organism>
<feature type="region of interest" description="Disordered" evidence="1">
    <location>
        <begin position="92"/>
        <end position="119"/>
    </location>
</feature>
<keyword evidence="4" id="KW-1185">Reference proteome</keyword>
<dbReference type="PANTHER" id="PTHR36492:SF2">
    <property type="entry name" value="[ACYL-CARRIER-PROTEIN] PHOSPHODIESTERASE PPTH"/>
    <property type="match status" value="1"/>
</dbReference>
<accession>A0A0G4G490</accession>
<dbReference type="OrthoDB" id="550558at2759"/>
<dbReference type="STRING" id="1169540.A0A0G4G490"/>
<dbReference type="PANTHER" id="PTHR36492">
    <property type="match status" value="1"/>
</dbReference>
<dbReference type="OMA" id="SHEHIRY"/>
<dbReference type="SUPFAM" id="SSF56300">
    <property type="entry name" value="Metallo-dependent phosphatases"/>
    <property type="match status" value="1"/>
</dbReference>
<feature type="compositionally biased region" description="Low complexity" evidence="1">
    <location>
        <begin position="105"/>
        <end position="117"/>
    </location>
</feature>
<dbReference type="Gene3D" id="3.60.21.10">
    <property type="match status" value="2"/>
</dbReference>
<feature type="domain" description="Calcineurin-like phosphoesterase" evidence="2">
    <location>
        <begin position="20"/>
        <end position="92"/>
    </location>
</feature>
<dbReference type="CDD" id="cd00838">
    <property type="entry name" value="MPP_superfamily"/>
    <property type="match status" value="1"/>
</dbReference>
<dbReference type="InterPro" id="IPR004843">
    <property type="entry name" value="Calcineurin-like_PHP"/>
</dbReference>
<dbReference type="InParanoid" id="A0A0G4G490"/>
<proteinExistence type="predicted"/>
<reference evidence="3 4" key="1">
    <citation type="submission" date="2014-11" db="EMBL/GenBank/DDBJ databases">
        <authorList>
            <person name="Zhu J."/>
            <person name="Qi W."/>
            <person name="Song R."/>
        </authorList>
    </citation>
    <scope>NUCLEOTIDE SEQUENCE [LARGE SCALE GENOMIC DNA]</scope>
</reference>
<dbReference type="Pfam" id="PF00149">
    <property type="entry name" value="Metallophos"/>
    <property type="match status" value="1"/>
</dbReference>
<evidence type="ECO:0000259" key="2">
    <source>
        <dbReference type="Pfam" id="PF00149"/>
    </source>
</evidence>
<dbReference type="AlphaFoldDB" id="A0A0G4G490"/>
<evidence type="ECO:0000313" key="3">
    <source>
        <dbReference type="EMBL" id="CEM23230.1"/>
    </source>
</evidence>
<dbReference type="InterPro" id="IPR029052">
    <property type="entry name" value="Metallo-depent_PP-like"/>
</dbReference>